<dbReference type="PANTHER" id="PTHR43808:SF9">
    <property type="entry name" value="BLL0789 PROTEIN"/>
    <property type="match status" value="1"/>
</dbReference>
<dbReference type="InterPro" id="IPR036264">
    <property type="entry name" value="Bact_exopeptidase_dim_dom"/>
</dbReference>
<dbReference type="GO" id="GO:0046872">
    <property type="term" value="F:metal ion binding"/>
    <property type="evidence" value="ECO:0007669"/>
    <property type="project" value="UniProtKB-KW"/>
</dbReference>
<dbReference type="PANTHER" id="PTHR43808">
    <property type="entry name" value="ACETYLORNITHINE DEACETYLASE"/>
    <property type="match status" value="1"/>
</dbReference>
<accession>D3P9B4</accession>
<dbReference type="PROSITE" id="PS00758">
    <property type="entry name" value="ARGE_DAPE_CPG2_1"/>
    <property type="match status" value="1"/>
</dbReference>
<dbReference type="InterPro" id="IPR001261">
    <property type="entry name" value="ArgE/DapE_CS"/>
</dbReference>
<dbReference type="EC" id="3.4.17.11" evidence="7"/>
<keyword evidence="4" id="KW-0862">Zinc</keyword>
<dbReference type="STRING" id="639282.DEFDS_1849"/>
<sequence length="372" mass="41430">MIKQQFINFYKNEESEIFRLLTDLVETNSYSFNEKGIKKCLNIFSKKANFLSYKFLENNCLLLENSSSGKDYILLMGHMDTVFPEDSKFQKILFEGDVVKGPGTYDMKGGLVVALYALKFLHFIGELNNLNIKFLINSDEEIGSLKSKTLIEKYAKGANCAIVFEGAGENGEVVTGRKGKIGLKAFSKGEAGHAAFIIKGKKSAILDIAHRIIDFENLNDIKKRISCNVGKVAGGIGANTVPDYAEIMIDIRYSCKEDGDYLAKKILDIANKSYIKGVKFEMIKTSERPCMDENDNMKFFNKLKEQFSNYGINLKNEFRNGVSDANFISACGVPVLDGFGPLGGNDHSDKEFIIKDSVSERIFLTAVALKSS</sequence>
<dbReference type="SUPFAM" id="SSF53187">
    <property type="entry name" value="Zn-dependent exopeptidases"/>
    <property type="match status" value="1"/>
</dbReference>
<protein>
    <submittedName>
        <fullName evidence="7">Carboxypeptidase G2</fullName>
        <ecNumber evidence="7">3.4.17.11</ecNumber>
    </submittedName>
</protein>
<dbReference type="PIRSF" id="PIRSF037238">
    <property type="entry name" value="Carboxypeptidase_G2"/>
    <property type="match status" value="1"/>
</dbReference>
<dbReference type="eggNOG" id="COG0624">
    <property type="taxonomic scope" value="Bacteria"/>
</dbReference>
<organism evidence="7 8">
    <name type="scientific">Deferribacter desulfuricans (strain DSM 14783 / JCM 11476 / NBRC 101012 / SSM1)</name>
    <dbReference type="NCBI Taxonomy" id="639282"/>
    <lineage>
        <taxon>Bacteria</taxon>
        <taxon>Pseudomonadati</taxon>
        <taxon>Deferribacterota</taxon>
        <taxon>Deferribacteres</taxon>
        <taxon>Deferribacterales</taxon>
        <taxon>Deferribacteraceae</taxon>
        <taxon>Deferribacter</taxon>
    </lineage>
</organism>
<keyword evidence="3 7" id="KW-0378">Hydrolase</keyword>
<dbReference type="RefSeq" id="WP_013008549.1">
    <property type="nucleotide sequence ID" value="NC_013939.1"/>
</dbReference>
<feature type="domain" description="Peptidase M20 dimerisation" evidence="6">
    <location>
        <begin position="175"/>
        <end position="276"/>
    </location>
</feature>
<keyword evidence="2" id="KW-0479">Metal-binding</keyword>
<feature type="active site" evidence="5">
    <location>
        <position position="80"/>
    </location>
</feature>
<dbReference type="HOGENOM" id="CLU_021802_7_1_0"/>
<evidence type="ECO:0000256" key="5">
    <source>
        <dbReference type="PIRSR" id="PIRSR037238-1"/>
    </source>
</evidence>
<gene>
    <name evidence="7" type="ordered locus">DEFDS_1849</name>
</gene>
<dbReference type="InterPro" id="IPR050072">
    <property type="entry name" value="Peptidase_M20A"/>
</dbReference>
<evidence type="ECO:0000313" key="7">
    <source>
        <dbReference type="EMBL" id="BAI81304.1"/>
    </source>
</evidence>
<proteinExistence type="predicted"/>
<keyword evidence="8" id="KW-1185">Reference proteome</keyword>
<evidence type="ECO:0000256" key="4">
    <source>
        <dbReference type="ARBA" id="ARBA00022833"/>
    </source>
</evidence>
<dbReference type="InterPro" id="IPR002933">
    <property type="entry name" value="Peptidase_M20"/>
</dbReference>
<dbReference type="Gene3D" id="3.30.70.360">
    <property type="match status" value="1"/>
</dbReference>
<reference evidence="7 8" key="1">
    <citation type="journal article" date="2010" name="DNA Res.">
        <title>Bacterial lifestyle in a deep-sea hydrothermal vent chimney revealed by the genome sequence of the thermophilic bacterium Deferribacter desulfuricans SSM1.</title>
        <authorList>
            <person name="Takaki Y."/>
            <person name="Shimamura S."/>
            <person name="Nakagawa S."/>
            <person name="Fukuhara Y."/>
            <person name="Horikawa H."/>
            <person name="Ankai A."/>
            <person name="Harada T."/>
            <person name="Hosoyama A."/>
            <person name="Oguchi A."/>
            <person name="Fukui S."/>
            <person name="Fujita N."/>
            <person name="Takami H."/>
            <person name="Takai K."/>
        </authorList>
    </citation>
    <scope>NUCLEOTIDE SEQUENCE [LARGE SCALE GENOMIC DNA]</scope>
    <source>
        <strain evidence="8">DSM 14783 / JCM 11476 / NBRC 101012 / SSM1</strain>
    </source>
</reference>
<dbReference type="Gene3D" id="3.40.630.10">
    <property type="entry name" value="Zn peptidases"/>
    <property type="match status" value="1"/>
</dbReference>
<comment type="cofactor">
    <cofactor evidence="1">
        <name>Zn(2+)</name>
        <dbReference type="ChEBI" id="CHEBI:29105"/>
    </cofactor>
</comment>
<dbReference type="KEGG" id="ddf:DEFDS_1849"/>
<dbReference type="AlphaFoldDB" id="D3P9B4"/>
<keyword evidence="7" id="KW-0645">Protease</keyword>
<dbReference type="InterPro" id="IPR017150">
    <property type="entry name" value="Pept_M20_glutamate_carboxypep"/>
</dbReference>
<dbReference type="GO" id="GO:0004180">
    <property type="term" value="F:carboxypeptidase activity"/>
    <property type="evidence" value="ECO:0007669"/>
    <property type="project" value="UniProtKB-KW"/>
</dbReference>
<keyword evidence="7" id="KW-0121">Carboxypeptidase</keyword>
<dbReference type="EMBL" id="AP011529">
    <property type="protein sequence ID" value="BAI81304.1"/>
    <property type="molecule type" value="Genomic_DNA"/>
</dbReference>
<evidence type="ECO:0000256" key="1">
    <source>
        <dbReference type="ARBA" id="ARBA00001947"/>
    </source>
</evidence>
<evidence type="ECO:0000256" key="2">
    <source>
        <dbReference type="ARBA" id="ARBA00022723"/>
    </source>
</evidence>
<dbReference type="Pfam" id="PF01546">
    <property type="entry name" value="Peptidase_M20"/>
    <property type="match status" value="1"/>
</dbReference>
<dbReference type="Pfam" id="PF07687">
    <property type="entry name" value="M20_dimer"/>
    <property type="match status" value="1"/>
</dbReference>
<evidence type="ECO:0000259" key="6">
    <source>
        <dbReference type="Pfam" id="PF07687"/>
    </source>
</evidence>
<feature type="active site" description="Proton acceptor" evidence="5">
    <location>
        <position position="140"/>
    </location>
</feature>
<dbReference type="SUPFAM" id="SSF55031">
    <property type="entry name" value="Bacterial exopeptidase dimerisation domain"/>
    <property type="match status" value="1"/>
</dbReference>
<dbReference type="InterPro" id="IPR011650">
    <property type="entry name" value="Peptidase_M20_dimer"/>
</dbReference>
<evidence type="ECO:0000256" key="3">
    <source>
        <dbReference type="ARBA" id="ARBA00022801"/>
    </source>
</evidence>
<evidence type="ECO:0000313" key="8">
    <source>
        <dbReference type="Proteomes" id="UP000001520"/>
    </source>
</evidence>
<name>D3P9B4_DEFDS</name>
<dbReference type="Proteomes" id="UP000001520">
    <property type="component" value="Chromosome"/>
</dbReference>